<organism evidence="3 4">
    <name type="scientific">Sulfurospirillum tamanense</name>
    <dbReference type="NCBI Taxonomy" id="2813362"/>
    <lineage>
        <taxon>Bacteria</taxon>
        <taxon>Pseudomonadati</taxon>
        <taxon>Campylobacterota</taxon>
        <taxon>Epsilonproteobacteria</taxon>
        <taxon>Campylobacterales</taxon>
        <taxon>Sulfurospirillaceae</taxon>
        <taxon>Sulfurospirillum</taxon>
    </lineage>
</organism>
<protein>
    <submittedName>
        <fullName evidence="3">Nucleoside recognition protein</fullName>
    </submittedName>
</protein>
<feature type="transmembrane region" description="Helical" evidence="1">
    <location>
        <begin position="203"/>
        <end position="227"/>
    </location>
</feature>
<proteinExistence type="predicted"/>
<dbReference type="Pfam" id="PF07670">
    <property type="entry name" value="Gate"/>
    <property type="match status" value="1"/>
</dbReference>
<feature type="transmembrane region" description="Helical" evidence="1">
    <location>
        <begin position="120"/>
        <end position="138"/>
    </location>
</feature>
<accession>A0ABS2WT60</accession>
<feature type="transmembrane region" description="Helical" evidence="1">
    <location>
        <begin position="60"/>
        <end position="83"/>
    </location>
</feature>
<keyword evidence="4" id="KW-1185">Reference proteome</keyword>
<sequence length="299" mass="33495">MNISTIRPSLYRSLRSAWIVLKLIIPIYIFADVLFYYGWLEKISFLFTPLTAALELPKEAALSIISGMFLNLYAAIAFAAPLGLSPKEWTILAVFLGICHALLVETAIMHRLKISRTYAVLLRFFVGLLAGWLVTFFPENWFGEGVFYNAPTFPSYETFAVMLLSSLQEAVVLALEVVVLVVLIIVFLDFIKSLETVNRYAKRVNTAFSLVTGTILGITYGAGVLISEYENAAMSTKEVWFVGTFLMICHAIIEDTLLFVIFGASAWVIVVLRLIFALLFSLAIVAYLTYRPAQSRRPI</sequence>
<feature type="transmembrane region" description="Helical" evidence="1">
    <location>
        <begin position="239"/>
        <end position="263"/>
    </location>
</feature>
<evidence type="ECO:0000313" key="4">
    <source>
        <dbReference type="Proteomes" id="UP000703590"/>
    </source>
</evidence>
<evidence type="ECO:0000256" key="1">
    <source>
        <dbReference type="SAM" id="Phobius"/>
    </source>
</evidence>
<evidence type="ECO:0000259" key="2">
    <source>
        <dbReference type="Pfam" id="PF07670"/>
    </source>
</evidence>
<dbReference type="InterPro" id="IPR011642">
    <property type="entry name" value="Gate_dom"/>
</dbReference>
<evidence type="ECO:0000313" key="3">
    <source>
        <dbReference type="EMBL" id="MBN2964822.1"/>
    </source>
</evidence>
<comment type="caution">
    <text evidence="3">The sequence shown here is derived from an EMBL/GenBank/DDBJ whole genome shotgun (WGS) entry which is preliminary data.</text>
</comment>
<dbReference type="EMBL" id="JAFHKK010000018">
    <property type="protein sequence ID" value="MBN2964822.1"/>
    <property type="molecule type" value="Genomic_DNA"/>
</dbReference>
<dbReference type="Proteomes" id="UP000703590">
    <property type="component" value="Unassembled WGS sequence"/>
</dbReference>
<keyword evidence="1" id="KW-0812">Transmembrane</keyword>
<gene>
    <name evidence="3" type="ORF">JWV37_08510</name>
</gene>
<keyword evidence="1" id="KW-1133">Transmembrane helix</keyword>
<feature type="transmembrane region" description="Helical" evidence="1">
    <location>
        <begin position="270"/>
        <end position="290"/>
    </location>
</feature>
<dbReference type="RefSeq" id="WP_205459371.1">
    <property type="nucleotide sequence ID" value="NZ_JAFHKK010000018.1"/>
</dbReference>
<reference evidence="3" key="2">
    <citation type="submission" date="2021-02" db="EMBL/GenBank/DDBJ databases">
        <authorList>
            <person name="Merkel A.Y."/>
        </authorList>
    </citation>
    <scope>NUCLEOTIDE SEQUENCE</scope>
    <source>
        <strain evidence="3">T05b</strain>
    </source>
</reference>
<feature type="transmembrane region" description="Helical" evidence="1">
    <location>
        <begin position="170"/>
        <end position="191"/>
    </location>
</feature>
<keyword evidence="1" id="KW-0472">Membrane</keyword>
<reference evidence="3" key="1">
    <citation type="submission" date="2021-02" db="EMBL/GenBank/DDBJ databases">
        <title>Sulfurospirillum tamanensis sp. nov.</title>
        <authorList>
            <person name="Frolova A."/>
            <person name="Merkel A."/>
            <person name="Slobodkin A."/>
        </authorList>
    </citation>
    <scope>NUCLEOTIDE SEQUENCE</scope>
    <source>
        <strain evidence="3">T05b</strain>
    </source>
</reference>
<name>A0ABS2WT60_9BACT</name>
<feature type="transmembrane region" description="Helical" evidence="1">
    <location>
        <begin position="17"/>
        <end position="39"/>
    </location>
</feature>
<feature type="transmembrane region" description="Helical" evidence="1">
    <location>
        <begin position="89"/>
        <end position="108"/>
    </location>
</feature>
<feature type="domain" description="Nucleoside transporter/FeoB GTPase Gate" evidence="2">
    <location>
        <begin position="18"/>
        <end position="102"/>
    </location>
</feature>